<dbReference type="RefSeq" id="WP_100152652.1">
    <property type="nucleotide sequence ID" value="NZ_MEIL01000029.1"/>
</dbReference>
<dbReference type="EMBL" id="MEIL01000029">
    <property type="protein sequence ID" value="PIT38790.1"/>
    <property type="molecule type" value="Genomic_DNA"/>
</dbReference>
<keyword evidence="3" id="KW-1185">Reference proteome</keyword>
<evidence type="ECO:0000259" key="1">
    <source>
        <dbReference type="Pfam" id="PF00117"/>
    </source>
</evidence>
<dbReference type="Proteomes" id="UP000230202">
    <property type="component" value="Unassembled WGS sequence"/>
</dbReference>
<evidence type="ECO:0000313" key="2">
    <source>
        <dbReference type="EMBL" id="PIT38790.1"/>
    </source>
</evidence>
<dbReference type="PANTHER" id="PTHR42695:SF5">
    <property type="entry name" value="GLUTAMINE AMIDOTRANSFERASE YLR126C-RELATED"/>
    <property type="match status" value="1"/>
</dbReference>
<dbReference type="InterPro" id="IPR044992">
    <property type="entry name" value="ChyE-like"/>
</dbReference>
<dbReference type="NCBIfam" id="NF006098">
    <property type="entry name" value="PRK08250.1"/>
    <property type="match status" value="1"/>
</dbReference>
<dbReference type="PANTHER" id="PTHR42695">
    <property type="entry name" value="GLUTAMINE AMIDOTRANSFERASE YLR126C-RELATED"/>
    <property type="match status" value="1"/>
</dbReference>
<gene>
    <name evidence="2" type="ORF">BHC54_09865</name>
</gene>
<name>A0A2N9X6I7_9NEIS</name>
<dbReference type="Pfam" id="PF00117">
    <property type="entry name" value="GATase"/>
    <property type="match status" value="1"/>
</dbReference>
<accession>A0A2N9X6I7</accession>
<dbReference type="GO" id="GO:0005829">
    <property type="term" value="C:cytosol"/>
    <property type="evidence" value="ECO:0007669"/>
    <property type="project" value="TreeGrafter"/>
</dbReference>
<protein>
    <submittedName>
        <fullName evidence="2">GMP synthase</fullName>
    </submittedName>
</protein>
<dbReference type="FunFam" id="3.40.50.880:FF:000033">
    <property type="entry name" value="Glutamine amidotransferase class-I"/>
    <property type="match status" value="1"/>
</dbReference>
<dbReference type="AlphaFoldDB" id="A0A2N9X6I7"/>
<dbReference type="CDD" id="cd01741">
    <property type="entry name" value="GATase1_1"/>
    <property type="match status" value="1"/>
</dbReference>
<sequence>MRIHIIVHENFEQPAVCLEWAQSRGHTISLSAIYQGDKVPTSADGFDMLIIMGGPQSPLTTIQDCAYFDSAAEQHLIRQAIDNGKAVLGICLGAQLIGQALGGMVESSPNKEIGNFPIQLTAAGLADEMIEHFGQELTVGHWHGDMPGLPPQAQILAYSTGCPRQIIRFAPIAYGFQCHLEFNRAAIESLIPHSKADLQHAGQYPYIQSASEILEYDYVPMNQKLYVFLDKLLHRYQTQKH</sequence>
<comment type="caution">
    <text evidence="2">The sequence shown here is derived from an EMBL/GenBank/DDBJ whole genome shotgun (WGS) entry which is preliminary data.</text>
</comment>
<evidence type="ECO:0000313" key="3">
    <source>
        <dbReference type="Proteomes" id="UP000230202"/>
    </source>
</evidence>
<feature type="domain" description="Glutamine amidotransferase" evidence="1">
    <location>
        <begin position="42"/>
        <end position="183"/>
    </location>
</feature>
<dbReference type="InterPro" id="IPR029062">
    <property type="entry name" value="Class_I_gatase-like"/>
</dbReference>
<proteinExistence type="predicted"/>
<organism evidence="2 3">
    <name type="scientific">Snodgrassella alvi</name>
    <dbReference type="NCBI Taxonomy" id="1196083"/>
    <lineage>
        <taxon>Bacteria</taxon>
        <taxon>Pseudomonadati</taxon>
        <taxon>Pseudomonadota</taxon>
        <taxon>Betaproteobacteria</taxon>
        <taxon>Neisseriales</taxon>
        <taxon>Neisseriaceae</taxon>
        <taxon>Snodgrassella</taxon>
    </lineage>
</organism>
<reference evidence="2" key="1">
    <citation type="journal article" date="2017" name="MBio">
        <title>Type VI secretion-mediated competition in the bee gut microbiome.</title>
        <authorList>
            <person name="Steele M.I."/>
            <person name="Kwong W.K."/>
            <person name="Powell J.E."/>
            <person name="Whiteley M."/>
            <person name="Moran N.A."/>
        </authorList>
    </citation>
    <scope>NUCLEOTIDE SEQUENCE [LARGE SCALE GENOMIC DNA]</scope>
    <source>
        <strain evidence="2">WkB273</strain>
    </source>
</reference>
<dbReference type="PROSITE" id="PS51273">
    <property type="entry name" value="GATASE_TYPE_1"/>
    <property type="match status" value="1"/>
</dbReference>
<dbReference type="SUPFAM" id="SSF52317">
    <property type="entry name" value="Class I glutamine amidotransferase-like"/>
    <property type="match status" value="1"/>
</dbReference>
<dbReference type="InterPro" id="IPR017926">
    <property type="entry name" value="GATASE"/>
</dbReference>
<dbReference type="Gene3D" id="3.40.50.880">
    <property type="match status" value="1"/>
</dbReference>